<dbReference type="RefSeq" id="WP_136868885.1">
    <property type="nucleotide sequence ID" value="NZ_SWAV01000001.1"/>
</dbReference>
<dbReference type="Proteomes" id="UP000305198">
    <property type="component" value="Unassembled WGS sequence"/>
</dbReference>
<dbReference type="InterPro" id="IPR012338">
    <property type="entry name" value="Beta-lactam/transpept-like"/>
</dbReference>
<name>A0A4U0YQ10_9GAMM</name>
<proteinExistence type="predicted"/>
<evidence type="ECO:0000313" key="3">
    <source>
        <dbReference type="Proteomes" id="UP000305198"/>
    </source>
</evidence>
<protein>
    <submittedName>
        <fullName evidence="2">Beta-lactamase family protein</fullName>
    </submittedName>
</protein>
<reference evidence="2 3" key="1">
    <citation type="submission" date="2019-04" db="EMBL/GenBank/DDBJ databases">
        <title>Crypto-aerobic microbial life in anoxic (sulfidic) marine sediments.</title>
        <authorList>
            <person name="Bhattacharya S."/>
            <person name="Roy C."/>
            <person name="Mondal N."/>
            <person name="Sarkar J."/>
            <person name="Mandal S."/>
            <person name="Rameez M.J."/>
            <person name="Ghosh W."/>
        </authorList>
    </citation>
    <scope>NUCLEOTIDE SEQUENCE [LARGE SCALE GENOMIC DNA]</scope>
    <source>
        <strain evidence="2 3">SBBB</strain>
    </source>
</reference>
<dbReference type="PANTHER" id="PTHR46825:SF9">
    <property type="entry name" value="BETA-LACTAMASE-RELATED DOMAIN-CONTAINING PROTEIN"/>
    <property type="match status" value="1"/>
</dbReference>
<dbReference type="InterPro" id="IPR001466">
    <property type="entry name" value="Beta-lactam-related"/>
</dbReference>
<dbReference type="InterPro" id="IPR050491">
    <property type="entry name" value="AmpC-like"/>
</dbReference>
<dbReference type="SUPFAM" id="SSF56601">
    <property type="entry name" value="beta-lactamase/transpeptidase-like"/>
    <property type="match status" value="1"/>
</dbReference>
<accession>A0A4U0YQ10</accession>
<dbReference type="EMBL" id="SWAV01000001">
    <property type="protein sequence ID" value="TKA93528.1"/>
    <property type="molecule type" value="Genomic_DNA"/>
</dbReference>
<gene>
    <name evidence="2" type="ORF">FA869_05050</name>
</gene>
<dbReference type="Gene3D" id="3.40.710.10">
    <property type="entry name" value="DD-peptidase/beta-lactamase superfamily"/>
    <property type="match status" value="1"/>
</dbReference>
<dbReference type="PANTHER" id="PTHR46825">
    <property type="entry name" value="D-ALANYL-D-ALANINE-CARBOXYPEPTIDASE/ENDOPEPTIDASE AMPH"/>
    <property type="match status" value="1"/>
</dbReference>
<organism evidence="2 3">
    <name type="scientific">Halopseudomonas bauzanensis</name>
    <dbReference type="NCBI Taxonomy" id="653930"/>
    <lineage>
        <taxon>Bacteria</taxon>
        <taxon>Pseudomonadati</taxon>
        <taxon>Pseudomonadota</taxon>
        <taxon>Gammaproteobacteria</taxon>
        <taxon>Pseudomonadales</taxon>
        <taxon>Pseudomonadaceae</taxon>
        <taxon>Halopseudomonas</taxon>
    </lineage>
</organism>
<feature type="domain" description="Beta-lactamase-related" evidence="1">
    <location>
        <begin position="70"/>
        <end position="366"/>
    </location>
</feature>
<dbReference type="Pfam" id="PF00144">
    <property type="entry name" value="Beta-lactamase"/>
    <property type="match status" value="1"/>
</dbReference>
<sequence length="395" mass="44045">MAPRLRLMVLLTGLALTGLFLWQQRASTSLPKWHYPSVCNQGTPEWLPKLMSIVRELNYPGFQLAYHAADGNLTLCAAGWAHTAGLPQPMSNEHRMRYASLSKIMTSLEAAMLGEQGHMQLRQTLPSLLGLPKEPGRYVDPRIININLQQLLSHTAGFDRSLTPDPMMNGSPWCPDNLSALMNMRLDHTPGAKYAYSNVGYCLIGAAITRVHQRPLSQVFEERFIIPLQLDSMQLALNEQLLSDEAQPHFALGESIKELLRVNYANAVATGAWTGTAKDFSLLLAAYFGKKHHLLPAHIREFLATEPGCNKSAWRHCYGLAFYYQLTPDGKVGYWRDGSLPGVTALAMLFPDGSNLVFLSNSRPHNWMKQNDQLGKVILQLVHPGEERTVCCAAR</sequence>
<evidence type="ECO:0000259" key="1">
    <source>
        <dbReference type="Pfam" id="PF00144"/>
    </source>
</evidence>
<dbReference type="AlphaFoldDB" id="A0A4U0YQ10"/>
<comment type="caution">
    <text evidence="2">The sequence shown here is derived from an EMBL/GenBank/DDBJ whole genome shotgun (WGS) entry which is preliminary data.</text>
</comment>
<evidence type="ECO:0000313" key="2">
    <source>
        <dbReference type="EMBL" id="TKA93528.1"/>
    </source>
</evidence>